<feature type="domain" description="Ketosynthase family 3 (KS3)" evidence="7">
    <location>
        <begin position="28"/>
        <end position="459"/>
    </location>
</feature>
<comment type="caution">
    <text evidence="8">The sequence shown here is derived from an EMBL/GenBank/DDBJ whole genome shotgun (WGS) entry which is preliminary data.</text>
</comment>
<proteinExistence type="inferred from homology"/>
<name>A0A7X6CY19_9ACTN</name>
<dbReference type="InterPro" id="IPR014031">
    <property type="entry name" value="Ketoacyl_synth_C"/>
</dbReference>
<evidence type="ECO:0000256" key="3">
    <source>
        <dbReference type="ARBA" id="ARBA00022679"/>
    </source>
</evidence>
<accession>A0A7X6CY19</accession>
<dbReference type="RefSeq" id="WP_167967800.1">
    <property type="nucleotide sequence ID" value="NZ_JAAVJD010000008.1"/>
</dbReference>
<dbReference type="SMART" id="SM00825">
    <property type="entry name" value="PKS_KS"/>
    <property type="match status" value="1"/>
</dbReference>
<dbReference type="InterPro" id="IPR014030">
    <property type="entry name" value="Ketoacyl_synth_N"/>
</dbReference>
<evidence type="ECO:0000256" key="5">
    <source>
        <dbReference type="RuleBase" id="RU003694"/>
    </source>
</evidence>
<evidence type="ECO:0000313" key="9">
    <source>
        <dbReference type="Proteomes" id="UP000578686"/>
    </source>
</evidence>
<sequence>MNDYIDQLAGLTRKQLMVLLARRHQESTQGIAVSGMGCRFPGGIDTPDALWEAVRDARPVTGAASQPPTDSRGRPRWDTTAPDLAPLAATLAAGAYLDGIDLFDAERFGLTPEEAEHLDPQQRLLLDVTLQALADANLTLRTLRRRRVGVYVGISTAEYNFAGLRNGIGKDDLSPYMGTGTALSAASGRIALALRVRGPALTLDTACSSALTAVHLAAGALRAEECDVAVVGVSHLLLSPFTSEVFAQAGMISPTGRCLPFTAEADGYVRAEGCGVLVLERYRDAAADGRPPYAVVRGSAVHQDGDREQLAAWSAAAQRTVIDLALHRTGASAHDVRYVEAQANGSRVGGVVEAETLAAAYDRRGAAAPDLYVGSAKANLGYLETASGVAGMMKTALALAHREIPPQPGADHPDPAIAWERTGLRLATAPRPWPTTARTLAGVSATGFTGTAAHVVMEAPPPPGSAPPEHGGPALLLLSAHTPAALSATAQRLRTHLAARDDWSHGSVCRTLAERRDHLAHRHAAVVRSDEDLLTALGCAATTDPPGAAPSSTTGVLLDLRRGAPTTELPGLDARPPGGDSTPGEGTGDRTPAWLARICGAGAPIAGVVCPAALAAPLLAVLTGDGATGPPWERHDDADTVTLRRTGTAALPLTDPAALDEADWCGLLAAAYLAGHDVDPGALTPDPPPLTRLPGPALLGSRYWTDVNIWH</sequence>
<dbReference type="InterPro" id="IPR018201">
    <property type="entry name" value="Ketoacyl_synth_AS"/>
</dbReference>
<dbReference type="AlphaFoldDB" id="A0A7X6CY19"/>
<evidence type="ECO:0000313" key="8">
    <source>
        <dbReference type="EMBL" id="NJQ04504.1"/>
    </source>
</evidence>
<dbReference type="CDD" id="cd00833">
    <property type="entry name" value="PKS"/>
    <property type="match status" value="1"/>
</dbReference>
<dbReference type="GO" id="GO:0004312">
    <property type="term" value="F:fatty acid synthase activity"/>
    <property type="evidence" value="ECO:0007669"/>
    <property type="project" value="TreeGrafter"/>
</dbReference>
<dbReference type="Pfam" id="PF16197">
    <property type="entry name" value="KAsynt_C_assoc"/>
    <property type="match status" value="1"/>
</dbReference>
<dbReference type="PROSITE" id="PS52004">
    <property type="entry name" value="KS3_2"/>
    <property type="match status" value="1"/>
</dbReference>
<comment type="similarity">
    <text evidence="5">Belongs to the thiolase-like superfamily. Beta-ketoacyl-ACP synthases family.</text>
</comment>
<dbReference type="Pfam" id="PF00109">
    <property type="entry name" value="ketoacyl-synt"/>
    <property type="match status" value="1"/>
</dbReference>
<keyword evidence="1" id="KW-0596">Phosphopantetheine</keyword>
<organism evidence="8 9">
    <name type="scientific">Streptomyces lonarensis</name>
    <dbReference type="NCBI Taxonomy" id="700599"/>
    <lineage>
        <taxon>Bacteria</taxon>
        <taxon>Bacillati</taxon>
        <taxon>Actinomycetota</taxon>
        <taxon>Actinomycetes</taxon>
        <taxon>Kitasatosporales</taxon>
        <taxon>Streptomycetaceae</taxon>
        <taxon>Streptomyces</taxon>
    </lineage>
</organism>
<dbReference type="InterPro" id="IPR032821">
    <property type="entry name" value="PKS_assoc"/>
</dbReference>
<evidence type="ECO:0000256" key="2">
    <source>
        <dbReference type="ARBA" id="ARBA00022553"/>
    </source>
</evidence>
<gene>
    <name evidence="8" type="ORF">HCN56_02630</name>
</gene>
<dbReference type="Gene3D" id="3.40.47.10">
    <property type="match status" value="1"/>
</dbReference>
<dbReference type="GO" id="GO:0006633">
    <property type="term" value="P:fatty acid biosynthetic process"/>
    <property type="evidence" value="ECO:0007669"/>
    <property type="project" value="InterPro"/>
</dbReference>
<dbReference type="GO" id="GO:0004315">
    <property type="term" value="F:3-oxoacyl-[acyl-carrier-protein] synthase activity"/>
    <property type="evidence" value="ECO:0007669"/>
    <property type="project" value="InterPro"/>
</dbReference>
<dbReference type="Pfam" id="PF02801">
    <property type="entry name" value="Ketoacyl-synt_C"/>
    <property type="match status" value="1"/>
</dbReference>
<reference evidence="8 9" key="1">
    <citation type="submission" date="2020-03" db="EMBL/GenBank/DDBJ databases">
        <title>Draft genome of Streptomyces sp. ventii, isolated from the Axial Seamount in the Pacific Ocean, and resequencing of the two type strains Streptomyces lonarensis strain NCL 716 and Streptomyces bohaiensis strain 11A07.</title>
        <authorList>
            <person name="Loughran R.M."/>
            <person name="Pfannmuller K.M."/>
            <person name="Wasson B.J."/>
            <person name="Deadmond M.C."/>
            <person name="Paddock B.E."/>
            <person name="Koyack M.J."/>
            <person name="Gallegos D.A."/>
            <person name="Mitchell E.A."/>
            <person name="Ushijima B."/>
            <person name="Saw J.H."/>
            <person name="Mcphail K.L."/>
            <person name="Videau P."/>
        </authorList>
    </citation>
    <scope>NUCLEOTIDE SEQUENCE [LARGE SCALE GENOMIC DNA]</scope>
    <source>
        <strain evidence="8 9">NCL716</strain>
    </source>
</reference>
<keyword evidence="4" id="KW-0012">Acyltransferase</keyword>
<keyword evidence="9" id="KW-1185">Reference proteome</keyword>
<evidence type="ECO:0000256" key="4">
    <source>
        <dbReference type="ARBA" id="ARBA00023315"/>
    </source>
</evidence>
<keyword evidence="2" id="KW-0597">Phosphoprotein</keyword>
<dbReference type="InterPro" id="IPR050091">
    <property type="entry name" value="PKS_NRPS_Biosynth_Enz"/>
</dbReference>
<dbReference type="PROSITE" id="PS00606">
    <property type="entry name" value="KS3_1"/>
    <property type="match status" value="1"/>
</dbReference>
<evidence type="ECO:0000256" key="6">
    <source>
        <dbReference type="SAM" id="MobiDB-lite"/>
    </source>
</evidence>
<dbReference type="Proteomes" id="UP000578686">
    <property type="component" value="Unassembled WGS sequence"/>
</dbReference>
<evidence type="ECO:0000256" key="1">
    <source>
        <dbReference type="ARBA" id="ARBA00022450"/>
    </source>
</evidence>
<dbReference type="PANTHER" id="PTHR43775:SF37">
    <property type="entry name" value="SI:DKEY-61P9.11"/>
    <property type="match status" value="1"/>
</dbReference>
<dbReference type="InterPro" id="IPR020841">
    <property type="entry name" value="PKS_Beta-ketoAc_synthase_dom"/>
</dbReference>
<feature type="region of interest" description="Disordered" evidence="6">
    <location>
        <begin position="565"/>
        <end position="589"/>
    </location>
</feature>
<evidence type="ECO:0000259" key="7">
    <source>
        <dbReference type="PROSITE" id="PS52004"/>
    </source>
</evidence>
<dbReference type="Gene3D" id="3.30.70.3290">
    <property type="match status" value="1"/>
</dbReference>
<protein>
    <submittedName>
        <fullName evidence="8">Polyketide synthase</fullName>
    </submittedName>
</protein>
<feature type="region of interest" description="Disordered" evidence="6">
    <location>
        <begin position="58"/>
        <end position="77"/>
    </location>
</feature>
<dbReference type="InterPro" id="IPR016039">
    <property type="entry name" value="Thiolase-like"/>
</dbReference>
<dbReference type="SUPFAM" id="SSF53901">
    <property type="entry name" value="Thiolase-like"/>
    <property type="match status" value="1"/>
</dbReference>
<keyword evidence="3 5" id="KW-0808">Transferase</keyword>
<dbReference type="EMBL" id="JAAVJD010000008">
    <property type="protein sequence ID" value="NJQ04504.1"/>
    <property type="molecule type" value="Genomic_DNA"/>
</dbReference>
<dbReference type="PANTHER" id="PTHR43775">
    <property type="entry name" value="FATTY ACID SYNTHASE"/>
    <property type="match status" value="1"/>
</dbReference>